<dbReference type="SMART" id="SM00369">
    <property type="entry name" value="LRR_TYP"/>
    <property type="match status" value="4"/>
</dbReference>
<evidence type="ECO:0000256" key="2">
    <source>
        <dbReference type="ARBA" id="ARBA00022737"/>
    </source>
</evidence>
<dbReference type="STRING" id="935791.I3EG79"/>
<name>I3EG79_NEMP3</name>
<keyword evidence="4" id="KW-0732">Signal</keyword>
<feature type="compositionally biased region" description="Polar residues" evidence="3">
    <location>
        <begin position="71"/>
        <end position="80"/>
    </location>
</feature>
<evidence type="ECO:0000256" key="3">
    <source>
        <dbReference type="SAM" id="MobiDB-lite"/>
    </source>
</evidence>
<dbReference type="GO" id="GO:0005737">
    <property type="term" value="C:cytoplasm"/>
    <property type="evidence" value="ECO:0007669"/>
    <property type="project" value="TreeGrafter"/>
</dbReference>
<protein>
    <submittedName>
        <fullName evidence="5">Uncharacterized protein</fullName>
    </submittedName>
</protein>
<keyword evidence="2" id="KW-0677">Repeat</keyword>
<dbReference type="InParanoid" id="I3EG79"/>
<evidence type="ECO:0000313" key="5">
    <source>
        <dbReference type="EMBL" id="EIJ88226.1"/>
    </source>
</evidence>
<dbReference type="OMA" id="FWLFNRK"/>
<dbReference type="InterPro" id="IPR001611">
    <property type="entry name" value="Leu-rich_rpt"/>
</dbReference>
<dbReference type="InterPro" id="IPR050216">
    <property type="entry name" value="LRR_domain-containing"/>
</dbReference>
<feature type="compositionally biased region" description="Polar residues" evidence="3">
    <location>
        <begin position="133"/>
        <end position="150"/>
    </location>
</feature>
<gene>
    <name evidence="5" type="ORF">NEQG_01670</name>
</gene>
<reference evidence="5" key="1">
    <citation type="submission" date="2011-01" db="EMBL/GenBank/DDBJ databases">
        <title>The Genome Sequence of Nematocida parisii strain ERTm3.</title>
        <authorList>
            <consortium name="The Broad Institute Genome Sequencing Platform"/>
            <consortium name="The Broad Institute Genome Sequencing Center for Infectious Disease"/>
            <person name="Cuomo C."/>
            <person name="Troemel E."/>
            <person name="Young S.K."/>
            <person name="Zeng Q."/>
            <person name="Gargeya S."/>
            <person name="Fitzgerald M."/>
            <person name="Haas B."/>
            <person name="Abouelleil A."/>
            <person name="Alvarado L."/>
            <person name="Arachchi H.M."/>
            <person name="Berlin A."/>
            <person name="Chapman S.B."/>
            <person name="Gearin G."/>
            <person name="Goldberg J."/>
            <person name="Griggs A."/>
            <person name="Gujja S."/>
            <person name="Hansen M."/>
            <person name="Heiman D."/>
            <person name="Howarth C."/>
            <person name="Larimer J."/>
            <person name="Lui A."/>
            <person name="MacDonald P.J.P."/>
            <person name="McCowen C."/>
            <person name="Montmayeur A."/>
            <person name="Murphy C."/>
            <person name="Neiman D."/>
            <person name="Pearson M."/>
            <person name="Priest M."/>
            <person name="Roberts A."/>
            <person name="Saif S."/>
            <person name="Shea T."/>
            <person name="Sisk P."/>
            <person name="Stolte C."/>
            <person name="Sykes S."/>
            <person name="Wortman J."/>
            <person name="Nusbaum C."/>
            <person name="Birren B."/>
        </authorList>
    </citation>
    <scope>NUCLEOTIDE SEQUENCE</scope>
    <source>
        <strain evidence="5">ERTm3</strain>
    </source>
</reference>
<evidence type="ECO:0000256" key="4">
    <source>
        <dbReference type="SAM" id="SignalP"/>
    </source>
</evidence>
<organism evidence="5 6">
    <name type="scientific">Nematocida parisii (strain ERTm3)</name>
    <name type="common">Nematode killer fungus</name>
    <dbReference type="NCBI Taxonomy" id="935791"/>
    <lineage>
        <taxon>Eukaryota</taxon>
        <taxon>Fungi</taxon>
        <taxon>Fungi incertae sedis</taxon>
        <taxon>Microsporidia</taxon>
        <taxon>Nematocida</taxon>
    </lineage>
</organism>
<dbReference type="InterPro" id="IPR003591">
    <property type="entry name" value="Leu-rich_rpt_typical-subtyp"/>
</dbReference>
<dbReference type="PANTHER" id="PTHR48051:SF1">
    <property type="entry name" value="RAS SUPPRESSOR PROTEIN 1"/>
    <property type="match status" value="1"/>
</dbReference>
<feature type="chain" id="PRO_5003670443" evidence="4">
    <location>
        <begin position="23"/>
        <end position="708"/>
    </location>
</feature>
<dbReference type="HOGENOM" id="CLU_386392_0_0_1"/>
<feature type="region of interest" description="Disordered" evidence="3">
    <location>
        <begin position="128"/>
        <end position="158"/>
    </location>
</feature>
<proteinExistence type="predicted"/>
<accession>I3EG79</accession>
<feature type="region of interest" description="Disordered" evidence="3">
    <location>
        <begin position="71"/>
        <end position="109"/>
    </location>
</feature>
<dbReference type="AlphaFoldDB" id="I3EG79"/>
<dbReference type="Gene3D" id="3.80.10.10">
    <property type="entry name" value="Ribonuclease Inhibitor"/>
    <property type="match status" value="2"/>
</dbReference>
<dbReference type="SUPFAM" id="SSF52047">
    <property type="entry name" value="RNI-like"/>
    <property type="match status" value="1"/>
</dbReference>
<dbReference type="PANTHER" id="PTHR48051">
    <property type="match status" value="1"/>
</dbReference>
<dbReference type="OrthoDB" id="676979at2759"/>
<dbReference type="VEuPathDB" id="MicrosporidiaDB:NEQG_01670"/>
<sequence>MKWKHFLKGTVVSVLFFHSTQASSDSSISSNSDIDVNRASKVTFNTRDTLHVYTASSKEDFVDDIDSLTLNYKTDSPTPQSSEESLSDTEDLNTSQQALPKPSIPIEENPTEKAISALDALNNELESILSDMPSPSGTNDIRPTSHNTIVLDSPDVSDNDCADGNRWSDQEDPDLLANPSKEETENLIKRRQLLKQHAHIQMFTDLNEFPSLEIRKTVKVLVFYNCKFTAMPETIYEYTDLCSITLNNCSIEKLPDNMSTFKQLTALHINNCKNLESLPPLLFECPLLDDLSVIACGLKTLPDNIGMATLVDLNLNGNKLRKLPDTISSLSKLQSLNLANNQIEVLPENISDLLSLKILNLSHNRIVFTKKNNRVFSAILEIIPKVYYTRGPGVDRSKKEYMPLPNLETADLSYNMFEYIPSIFFVSDHAKSIDFSNNQIKTVDRLADYLLRRPEFSHLNLRGNEDLYEYGNLHDEYGFREMFWLFNRKVLLSDNVLDKLSQPISKATAYNILSIRTLEENVWNYKSVRRIRKQSEPKFDKNIDCNQFHEVALRYKINEYLNTIKQNVVHSLFSFPVYSNTPNIVGLGEYWSYIMEDEVGPGNSKIWAFMGPPYPYSTRDLEDPFFNSIGNAILAFYTRFTVKVAAEYIRNKINSDNTFVKAVIQYAHHNCSEHTYTHLFTYNTEPMKYAEISTECAVLLLKHFNYIE</sequence>
<keyword evidence="1" id="KW-0433">Leucine-rich repeat</keyword>
<dbReference type="PROSITE" id="PS51450">
    <property type="entry name" value="LRR"/>
    <property type="match status" value="2"/>
</dbReference>
<feature type="signal peptide" evidence="4">
    <location>
        <begin position="1"/>
        <end position="22"/>
    </location>
</feature>
<evidence type="ECO:0000313" key="6">
    <source>
        <dbReference type="Proteomes" id="UP000002872"/>
    </source>
</evidence>
<dbReference type="Pfam" id="PF13855">
    <property type="entry name" value="LRR_8"/>
    <property type="match status" value="1"/>
</dbReference>
<keyword evidence="6" id="KW-1185">Reference proteome</keyword>
<dbReference type="Proteomes" id="UP000002872">
    <property type="component" value="Unassembled WGS sequence"/>
</dbReference>
<dbReference type="InterPro" id="IPR032675">
    <property type="entry name" value="LRR_dom_sf"/>
</dbReference>
<dbReference type="EMBL" id="GL870879">
    <property type="protein sequence ID" value="EIJ88226.1"/>
    <property type="molecule type" value="Genomic_DNA"/>
</dbReference>
<evidence type="ECO:0000256" key="1">
    <source>
        <dbReference type="ARBA" id="ARBA00022614"/>
    </source>
</evidence>